<protein>
    <submittedName>
        <fullName evidence="5">ABC transporter ATP-binding protein</fullName>
    </submittedName>
</protein>
<proteinExistence type="predicted"/>
<reference evidence="5" key="1">
    <citation type="journal article" date="2014" name="Int. J. Syst. Evol. Microbiol.">
        <title>Complete genome sequence of Corynebacterium casei LMG S-19264T (=DSM 44701T), isolated from a smear-ripened cheese.</title>
        <authorList>
            <consortium name="US DOE Joint Genome Institute (JGI-PGF)"/>
            <person name="Walter F."/>
            <person name="Albersmeier A."/>
            <person name="Kalinowski J."/>
            <person name="Ruckert C."/>
        </authorList>
    </citation>
    <scope>NUCLEOTIDE SEQUENCE</scope>
    <source>
        <strain evidence="5">CCM 8711</strain>
    </source>
</reference>
<dbReference type="PROSITE" id="PS50893">
    <property type="entry name" value="ABC_TRANSPORTER_2"/>
    <property type="match status" value="1"/>
</dbReference>
<evidence type="ECO:0000313" key="5">
    <source>
        <dbReference type="EMBL" id="GGI50289.1"/>
    </source>
</evidence>
<name>A0A917J7X8_9SPHI</name>
<reference evidence="5" key="2">
    <citation type="submission" date="2020-09" db="EMBL/GenBank/DDBJ databases">
        <authorList>
            <person name="Sun Q."/>
            <person name="Sedlacek I."/>
        </authorList>
    </citation>
    <scope>NUCLEOTIDE SEQUENCE</scope>
    <source>
        <strain evidence="5">CCM 8711</strain>
    </source>
</reference>
<evidence type="ECO:0000259" key="4">
    <source>
        <dbReference type="PROSITE" id="PS50893"/>
    </source>
</evidence>
<dbReference type="EMBL" id="BMDO01000003">
    <property type="protein sequence ID" value="GGI50289.1"/>
    <property type="molecule type" value="Genomic_DNA"/>
</dbReference>
<keyword evidence="3 5" id="KW-0067">ATP-binding</keyword>
<keyword evidence="6" id="KW-1185">Reference proteome</keyword>
<keyword evidence="1" id="KW-0813">Transport</keyword>
<dbReference type="Gene3D" id="3.40.50.300">
    <property type="entry name" value="P-loop containing nucleotide triphosphate hydrolases"/>
    <property type="match status" value="1"/>
</dbReference>
<comment type="caution">
    <text evidence="5">The sequence shown here is derived from an EMBL/GenBank/DDBJ whole genome shotgun (WGS) entry which is preliminary data.</text>
</comment>
<feature type="domain" description="ABC transporter" evidence="4">
    <location>
        <begin position="2"/>
        <end position="216"/>
    </location>
</feature>
<evidence type="ECO:0000256" key="3">
    <source>
        <dbReference type="ARBA" id="ARBA00022840"/>
    </source>
</evidence>
<evidence type="ECO:0000256" key="1">
    <source>
        <dbReference type="ARBA" id="ARBA00022448"/>
    </source>
</evidence>
<organism evidence="5 6">
    <name type="scientific">Mucilaginibacter galii</name>
    <dbReference type="NCBI Taxonomy" id="2005073"/>
    <lineage>
        <taxon>Bacteria</taxon>
        <taxon>Pseudomonadati</taxon>
        <taxon>Bacteroidota</taxon>
        <taxon>Sphingobacteriia</taxon>
        <taxon>Sphingobacteriales</taxon>
        <taxon>Sphingobacteriaceae</taxon>
        <taxon>Mucilaginibacter</taxon>
    </lineage>
</organism>
<sequence>MLRVDSVQLAFNGRKILQDIYLDCKPGEIVGILGRNGCGKSSLLKIIFGTLNPDYKYISIDDRYVKKGYVGNQIAYLPQHHYLPANITINKMAPMLVDRKDWEEFAAYPTYQAHAHKKPGELSGGEIRQLEMLMILYSSATYILMDEPFTHISPVQADDFKAILRKRVKTKGLIVTDHQYQNILEVSDRIILIENGHTKMIAKHEELVTYGYLSGI</sequence>
<dbReference type="AlphaFoldDB" id="A0A917J7X8"/>
<accession>A0A917J7X8</accession>
<evidence type="ECO:0000256" key="2">
    <source>
        <dbReference type="ARBA" id="ARBA00022741"/>
    </source>
</evidence>
<dbReference type="SUPFAM" id="SSF52540">
    <property type="entry name" value="P-loop containing nucleoside triphosphate hydrolases"/>
    <property type="match status" value="1"/>
</dbReference>
<dbReference type="Pfam" id="PF00005">
    <property type="entry name" value="ABC_tran"/>
    <property type="match status" value="1"/>
</dbReference>
<dbReference type="InterPro" id="IPR027417">
    <property type="entry name" value="P-loop_NTPase"/>
</dbReference>
<dbReference type="InterPro" id="IPR003439">
    <property type="entry name" value="ABC_transporter-like_ATP-bd"/>
</dbReference>
<dbReference type="RefSeq" id="WP_188415345.1">
    <property type="nucleotide sequence ID" value="NZ_BMDO01000003.1"/>
</dbReference>
<dbReference type="Proteomes" id="UP000662074">
    <property type="component" value="Unassembled WGS sequence"/>
</dbReference>
<dbReference type="InterPro" id="IPR003593">
    <property type="entry name" value="AAA+_ATPase"/>
</dbReference>
<keyword evidence="2" id="KW-0547">Nucleotide-binding</keyword>
<dbReference type="InterPro" id="IPR050153">
    <property type="entry name" value="Metal_Ion_Import_ABC"/>
</dbReference>
<dbReference type="PANTHER" id="PTHR42734">
    <property type="entry name" value="METAL TRANSPORT SYSTEM ATP-BINDING PROTEIN TM_0124-RELATED"/>
    <property type="match status" value="1"/>
</dbReference>
<evidence type="ECO:0000313" key="6">
    <source>
        <dbReference type="Proteomes" id="UP000662074"/>
    </source>
</evidence>
<dbReference type="SMART" id="SM00382">
    <property type="entry name" value="AAA"/>
    <property type="match status" value="1"/>
</dbReference>
<gene>
    <name evidence="5" type="primary">yhbG</name>
    <name evidence="5" type="ORF">GCM10011425_15010</name>
</gene>
<dbReference type="GO" id="GO:0005524">
    <property type="term" value="F:ATP binding"/>
    <property type="evidence" value="ECO:0007669"/>
    <property type="project" value="UniProtKB-KW"/>
</dbReference>
<dbReference type="GO" id="GO:0016887">
    <property type="term" value="F:ATP hydrolysis activity"/>
    <property type="evidence" value="ECO:0007669"/>
    <property type="project" value="InterPro"/>
</dbReference>